<keyword evidence="4 5" id="KW-0472">Membrane</keyword>
<proteinExistence type="predicted"/>
<organism evidence="6 7">
    <name type="scientific">Cytospora mali</name>
    <name type="common">Apple Valsa canker fungus</name>
    <name type="synonym">Valsa mali</name>
    <dbReference type="NCBI Taxonomy" id="578113"/>
    <lineage>
        <taxon>Eukaryota</taxon>
        <taxon>Fungi</taxon>
        <taxon>Dikarya</taxon>
        <taxon>Ascomycota</taxon>
        <taxon>Pezizomycotina</taxon>
        <taxon>Sordariomycetes</taxon>
        <taxon>Sordariomycetidae</taxon>
        <taxon>Diaporthales</taxon>
        <taxon>Cytosporaceae</taxon>
        <taxon>Cytospora</taxon>
    </lineage>
</organism>
<protein>
    <submittedName>
        <fullName evidence="6">Digeranylgeranylglyceryl phosphate synthase</fullName>
    </submittedName>
</protein>
<dbReference type="GO" id="GO:0016765">
    <property type="term" value="F:transferase activity, transferring alkyl or aryl (other than methyl) groups"/>
    <property type="evidence" value="ECO:0007669"/>
    <property type="project" value="InterPro"/>
</dbReference>
<dbReference type="AlphaFoldDB" id="A0A194W9G2"/>
<dbReference type="InterPro" id="IPR000537">
    <property type="entry name" value="UbiA_prenyltransferase"/>
</dbReference>
<evidence type="ECO:0000256" key="2">
    <source>
        <dbReference type="ARBA" id="ARBA00022692"/>
    </source>
</evidence>
<dbReference type="OrthoDB" id="434972at2759"/>
<evidence type="ECO:0000313" key="7">
    <source>
        <dbReference type="Proteomes" id="UP000078559"/>
    </source>
</evidence>
<dbReference type="PANTHER" id="PTHR42723:SF1">
    <property type="entry name" value="CHLOROPHYLL SYNTHASE, CHLOROPLASTIC"/>
    <property type="match status" value="1"/>
</dbReference>
<dbReference type="GO" id="GO:0016020">
    <property type="term" value="C:membrane"/>
    <property type="evidence" value="ECO:0007669"/>
    <property type="project" value="UniProtKB-SubCell"/>
</dbReference>
<accession>A0A194W9G2</accession>
<evidence type="ECO:0000256" key="3">
    <source>
        <dbReference type="ARBA" id="ARBA00022989"/>
    </source>
</evidence>
<dbReference type="Proteomes" id="UP000078559">
    <property type="component" value="Chromosome 10"/>
</dbReference>
<keyword evidence="3 5" id="KW-1133">Transmembrane helix</keyword>
<dbReference type="Pfam" id="PF01040">
    <property type="entry name" value="UbiA"/>
    <property type="match status" value="1"/>
</dbReference>
<feature type="transmembrane region" description="Helical" evidence="5">
    <location>
        <begin position="34"/>
        <end position="54"/>
    </location>
</feature>
<dbReference type="PANTHER" id="PTHR42723">
    <property type="entry name" value="CHLOROPHYLL SYNTHASE"/>
    <property type="match status" value="1"/>
</dbReference>
<dbReference type="CDD" id="cd13965">
    <property type="entry name" value="PT_UbiA_3"/>
    <property type="match status" value="1"/>
</dbReference>
<feature type="transmembrane region" description="Helical" evidence="5">
    <location>
        <begin position="134"/>
        <end position="158"/>
    </location>
</feature>
<sequence>MPSQTEPQILTSSSISRRAIIIARLAWEFTESNMFTFIVPNTLFGIASALSGPVLVDMHQPLPPSIAQQLLVLGPRLPLVFLFNFVNLLNFDLSNQRHPESVAEDKANKPWRPLPTGKVTPEQTRRALHITVPLALIINLALGVWHEGLFIEVLVWYYNDLRGSDELFRDAIIAVAYGLFNQGSLRVAAYPHTSINWRGHVWTAMISSVILTTMHIQDLKDQRGDRQRGRKTIPLFFGDIAARRALSVFVPLWSIIGIAKSSAISLLPFREHIRSQTMLHFDNRSITVDKVILL</sequence>
<evidence type="ECO:0000256" key="1">
    <source>
        <dbReference type="ARBA" id="ARBA00004141"/>
    </source>
</evidence>
<feature type="transmembrane region" description="Helical" evidence="5">
    <location>
        <begin position="245"/>
        <end position="269"/>
    </location>
</feature>
<keyword evidence="7" id="KW-1185">Reference proteome</keyword>
<evidence type="ECO:0000313" key="6">
    <source>
        <dbReference type="EMBL" id="KUI73111.1"/>
    </source>
</evidence>
<gene>
    <name evidence="6" type="ORF">VM1G_08702</name>
</gene>
<dbReference type="InterPro" id="IPR050475">
    <property type="entry name" value="Prenyltransferase_related"/>
</dbReference>
<evidence type="ECO:0000256" key="4">
    <source>
        <dbReference type="ARBA" id="ARBA00023136"/>
    </source>
</evidence>
<dbReference type="EMBL" id="CM003107">
    <property type="protein sequence ID" value="KUI73111.1"/>
    <property type="molecule type" value="Genomic_DNA"/>
</dbReference>
<name>A0A194W9G2_CYTMA</name>
<evidence type="ECO:0000256" key="5">
    <source>
        <dbReference type="SAM" id="Phobius"/>
    </source>
</evidence>
<reference evidence="6" key="1">
    <citation type="submission" date="2014-12" db="EMBL/GenBank/DDBJ databases">
        <title>Genome Sequence of Valsa Canker Pathogens Uncovers a Specific Adaption of Colonization on Woody Bark.</title>
        <authorList>
            <person name="Yin Z."/>
            <person name="Liu H."/>
            <person name="Gao X."/>
            <person name="Li Z."/>
            <person name="Song N."/>
            <person name="Ke X."/>
            <person name="Dai Q."/>
            <person name="Wu Y."/>
            <person name="Sun Y."/>
            <person name="Xu J.-R."/>
            <person name="Kang Z.K."/>
            <person name="Wang L."/>
            <person name="Huang L."/>
        </authorList>
    </citation>
    <scope>NUCLEOTIDE SEQUENCE [LARGE SCALE GENOMIC DNA]</scope>
    <source>
        <strain evidence="6">03-8</strain>
    </source>
</reference>
<comment type="subcellular location">
    <subcellularLocation>
        <location evidence="1">Membrane</location>
        <topology evidence="1">Multi-pass membrane protein</topology>
    </subcellularLocation>
</comment>
<feature type="transmembrane region" description="Helical" evidence="5">
    <location>
        <begin position="66"/>
        <end position="89"/>
    </location>
</feature>
<keyword evidence="2 5" id="KW-0812">Transmembrane</keyword>